<dbReference type="Pfam" id="PF13279">
    <property type="entry name" value="4HBT_2"/>
    <property type="match status" value="1"/>
</dbReference>
<name>A0A0G4N065_VERLO</name>
<evidence type="ECO:0008006" key="4">
    <source>
        <dbReference type="Google" id="ProtNLM"/>
    </source>
</evidence>
<proteinExistence type="inferred from homology"/>
<accession>A0A0G4N065</accession>
<dbReference type="PANTHER" id="PTHR12475">
    <property type="match status" value="1"/>
</dbReference>
<dbReference type="CDD" id="cd00586">
    <property type="entry name" value="4HBT"/>
    <property type="match status" value="1"/>
</dbReference>
<protein>
    <recommendedName>
        <fullName evidence="4">Capsule polysaccharide biosynthesis protein</fullName>
    </recommendedName>
</protein>
<sequence length="362" mass="41145">MAALSKMVPSVAELDRIPERVIRLLRLSIYGGAAFAAYKIQWKTVLKDFFTGPGRISRILMLIFALFNFKNLPGMWTIRLWHAILYHCFMRKSPRLGPRSLFRPLISESHAPLTEIDYNIHKSNSTYFSDLDIARSHMVSHLLRPGFRKLTHNAKTGVIIDDITGKPRRGNFGIMLGAVHCSFRREITAYAPYEMWTRILAWDRKWLYMVTHFVPKGIARPSEYLDTKFGRARTRKGGPDSKEANAWKHKIYATAVSKYVFKLGRWTIHPSYIIDGSELLPAHPKGPEGWRGGPNGVGDEEDLGEVAHDGSWDWTMVEKRRREGMVFAQQFANLDTLESWFDGGDGGDGSALGRFGLSAASW</sequence>
<comment type="similarity">
    <text evidence="1">Belongs to the lcsJ thioesterase family.</text>
</comment>
<dbReference type="InterPro" id="IPR029069">
    <property type="entry name" value="HotDog_dom_sf"/>
</dbReference>
<gene>
    <name evidence="2" type="ORF">BN1708_008038</name>
</gene>
<dbReference type="AlphaFoldDB" id="A0A0G4N065"/>
<evidence type="ECO:0000313" key="2">
    <source>
        <dbReference type="EMBL" id="CRK39812.1"/>
    </source>
</evidence>
<dbReference type="Proteomes" id="UP000044602">
    <property type="component" value="Unassembled WGS sequence"/>
</dbReference>
<organism evidence="2 3">
    <name type="scientific">Verticillium longisporum</name>
    <name type="common">Verticillium dahliae var. longisporum</name>
    <dbReference type="NCBI Taxonomy" id="100787"/>
    <lineage>
        <taxon>Eukaryota</taxon>
        <taxon>Fungi</taxon>
        <taxon>Dikarya</taxon>
        <taxon>Ascomycota</taxon>
        <taxon>Pezizomycotina</taxon>
        <taxon>Sordariomycetes</taxon>
        <taxon>Hypocreomycetidae</taxon>
        <taxon>Glomerellales</taxon>
        <taxon>Plectosphaerellaceae</taxon>
        <taxon>Verticillium</taxon>
    </lineage>
</organism>
<dbReference type="PANTHER" id="PTHR12475:SF4">
    <property type="entry name" value="PROTEIN THEM6"/>
    <property type="match status" value="1"/>
</dbReference>
<dbReference type="Gene3D" id="3.10.129.10">
    <property type="entry name" value="Hotdog Thioesterase"/>
    <property type="match status" value="1"/>
</dbReference>
<dbReference type="SUPFAM" id="SSF54637">
    <property type="entry name" value="Thioesterase/thiol ester dehydrase-isomerase"/>
    <property type="match status" value="1"/>
</dbReference>
<keyword evidence="3" id="KW-1185">Reference proteome</keyword>
<evidence type="ECO:0000313" key="3">
    <source>
        <dbReference type="Proteomes" id="UP000044602"/>
    </source>
</evidence>
<dbReference type="EMBL" id="CVQH01025972">
    <property type="protein sequence ID" value="CRK39812.1"/>
    <property type="molecule type" value="Genomic_DNA"/>
</dbReference>
<dbReference type="InterPro" id="IPR051490">
    <property type="entry name" value="THEM6_lcsJ_thioesterase"/>
</dbReference>
<evidence type="ECO:0000256" key="1">
    <source>
        <dbReference type="ARBA" id="ARBA00038476"/>
    </source>
</evidence>
<reference evidence="2 3" key="1">
    <citation type="submission" date="2015-05" db="EMBL/GenBank/DDBJ databases">
        <authorList>
            <person name="Wang D.B."/>
            <person name="Wang M."/>
        </authorList>
    </citation>
    <scope>NUCLEOTIDE SEQUENCE [LARGE SCALE GENOMIC DNA]</scope>
    <source>
        <strain evidence="2">VL1</strain>
    </source>
</reference>